<dbReference type="EMBL" id="JRNT01000044">
    <property type="protein sequence ID" value="KGF46329.1"/>
    <property type="molecule type" value="Genomic_DNA"/>
</dbReference>
<sequence length="164" mass="18112">MKVLVINGPNINLLGLREPHIYGHTTYHTLIKMIEEKARTLGITVICFQSNNEGDIVDAIQAARYPRVVVSSNPDITSIGIKAPFDAIIINPAAYTHTSVAILDALQGVQLPTVEVHISNPRQRESFRHTSYVGIYAEKTILGEGLEGYLHALEYIANTYQPTT</sequence>
<dbReference type="GO" id="GO:0019631">
    <property type="term" value="P:quinate catabolic process"/>
    <property type="evidence" value="ECO:0007669"/>
    <property type="project" value="TreeGrafter"/>
</dbReference>
<dbReference type="NCBIfam" id="NF003805">
    <property type="entry name" value="PRK05395.1-2"/>
    <property type="match status" value="1"/>
</dbReference>
<evidence type="ECO:0000256" key="6">
    <source>
        <dbReference type="ARBA" id="ARBA00023239"/>
    </source>
</evidence>
<evidence type="ECO:0000256" key="2">
    <source>
        <dbReference type="ARBA" id="ARBA00004902"/>
    </source>
</evidence>
<evidence type="ECO:0000256" key="4">
    <source>
        <dbReference type="ARBA" id="ARBA00011193"/>
    </source>
</evidence>
<dbReference type="GO" id="GO:0009073">
    <property type="term" value="P:aromatic amino acid family biosynthetic process"/>
    <property type="evidence" value="ECO:0007669"/>
    <property type="project" value="UniProtKB-KW"/>
</dbReference>
<dbReference type="CDD" id="cd00466">
    <property type="entry name" value="DHQase_II"/>
    <property type="match status" value="1"/>
</dbReference>
<keyword evidence="7" id="KW-0057">Aromatic amino acid biosynthesis</keyword>
<comment type="caution">
    <text evidence="11">The sequence shown here is derived from an EMBL/GenBank/DDBJ whole genome shotgun (WGS) entry which is preliminary data.</text>
</comment>
<reference evidence="11 12" key="1">
    <citation type="submission" date="2014-07" db="EMBL/GenBank/DDBJ databases">
        <authorList>
            <person name="McCorrison J."/>
            <person name="Sanka R."/>
            <person name="Torralba M."/>
            <person name="Gillis M."/>
            <person name="Haft D.H."/>
            <person name="Methe B."/>
            <person name="Sutton G."/>
            <person name="Nelson K.E."/>
        </authorList>
    </citation>
    <scope>NUCLEOTIDE SEQUENCE [LARGE SCALE GENOMIC DNA]</scope>
    <source>
        <strain evidence="11 12">DNF00314</strain>
    </source>
</reference>
<feature type="binding site" evidence="7 9">
    <location>
        <position position="97"/>
    </location>
    <ligand>
        <name>substrate</name>
    </ligand>
</feature>
<evidence type="ECO:0000256" key="9">
    <source>
        <dbReference type="PIRSR" id="PIRSR001399-2"/>
    </source>
</evidence>
<comment type="similarity">
    <text evidence="3 7">Belongs to the type-II 3-dehydroquinase family.</text>
</comment>
<evidence type="ECO:0000256" key="3">
    <source>
        <dbReference type="ARBA" id="ARBA00011037"/>
    </source>
</evidence>
<comment type="function">
    <text evidence="7">Catalyzes a trans-dehydration via an enolate intermediate.</text>
</comment>
<feature type="binding site" evidence="7 9">
    <location>
        <position position="104"/>
    </location>
    <ligand>
        <name>substrate</name>
    </ligand>
</feature>
<protein>
    <recommendedName>
        <fullName evidence="5 7">3-dehydroquinate dehydratase</fullName>
        <shortName evidence="7">3-dehydroquinase</shortName>
        <ecNumber evidence="5 7">4.2.1.10</ecNumber>
    </recommendedName>
    <alternativeName>
        <fullName evidence="7">Type II DHQase</fullName>
    </alternativeName>
</protein>
<evidence type="ECO:0000313" key="12">
    <source>
        <dbReference type="Proteomes" id="UP000029628"/>
    </source>
</evidence>
<dbReference type="PIRSF" id="PIRSF001399">
    <property type="entry name" value="DHquinase_II"/>
    <property type="match status" value="1"/>
</dbReference>
<dbReference type="Gene3D" id="3.40.50.9100">
    <property type="entry name" value="Dehydroquinase, class II"/>
    <property type="match status" value="1"/>
</dbReference>
<dbReference type="GO" id="GO:0003855">
    <property type="term" value="F:3-dehydroquinate dehydratase activity"/>
    <property type="evidence" value="ECO:0007669"/>
    <property type="project" value="UniProtKB-UniRule"/>
</dbReference>
<dbReference type="eggNOG" id="COG0757">
    <property type="taxonomic scope" value="Bacteria"/>
</dbReference>
<dbReference type="GO" id="GO:0009423">
    <property type="term" value="P:chorismate biosynthetic process"/>
    <property type="evidence" value="ECO:0007669"/>
    <property type="project" value="UniProtKB-UniRule"/>
</dbReference>
<comment type="pathway">
    <text evidence="2 7">Metabolic intermediate biosynthesis; chorismate biosynthesis; chorismate from D-erythrose 4-phosphate and phosphoenolpyruvate: step 3/7.</text>
</comment>
<proteinExistence type="inferred from homology"/>
<feature type="binding site" evidence="7 9">
    <location>
        <position position="128"/>
    </location>
    <ligand>
        <name>substrate</name>
    </ligand>
</feature>
<keyword evidence="7" id="KW-0028">Amino-acid biosynthesis</keyword>
<dbReference type="InterPro" id="IPR036441">
    <property type="entry name" value="DHquinase_II_sf"/>
</dbReference>
<feature type="binding site" evidence="7 9">
    <location>
        <position position="91"/>
    </location>
    <ligand>
        <name>substrate</name>
    </ligand>
</feature>
<comment type="catalytic activity">
    <reaction evidence="1 7">
        <text>3-dehydroquinate = 3-dehydroshikimate + H2O</text>
        <dbReference type="Rhea" id="RHEA:21096"/>
        <dbReference type="ChEBI" id="CHEBI:15377"/>
        <dbReference type="ChEBI" id="CHEBI:16630"/>
        <dbReference type="ChEBI" id="CHEBI:32364"/>
        <dbReference type="EC" id="4.2.1.10"/>
    </reaction>
</comment>
<dbReference type="InterPro" id="IPR001874">
    <property type="entry name" value="DHquinase_II"/>
</dbReference>
<evidence type="ECO:0000256" key="7">
    <source>
        <dbReference type="HAMAP-Rule" id="MF_00169"/>
    </source>
</evidence>
<dbReference type="EC" id="4.2.1.10" evidence="5 7"/>
<evidence type="ECO:0000256" key="8">
    <source>
        <dbReference type="PIRSR" id="PIRSR001399-1"/>
    </source>
</evidence>
<dbReference type="Pfam" id="PF01220">
    <property type="entry name" value="DHquinase_II"/>
    <property type="match status" value="1"/>
</dbReference>
<accession>A0A096CM11</accession>
<dbReference type="InterPro" id="IPR018509">
    <property type="entry name" value="DHquinase_II_CS"/>
</dbReference>
<feature type="binding site" evidence="7 9">
    <location>
        <begin position="118"/>
        <end position="119"/>
    </location>
    <ligand>
        <name>substrate</name>
    </ligand>
</feature>
<dbReference type="AlphaFoldDB" id="A0A096CM11"/>
<feature type="active site" description="Proton donor" evidence="7 8">
    <location>
        <position position="117"/>
    </location>
</feature>
<feature type="site" description="Transition state stabilizer" evidence="7 10">
    <location>
        <position position="17"/>
    </location>
</feature>
<keyword evidence="6 7" id="KW-0456">Lyase</keyword>
<evidence type="ECO:0000313" key="11">
    <source>
        <dbReference type="EMBL" id="KGF46329.1"/>
    </source>
</evidence>
<dbReference type="GO" id="GO:0008652">
    <property type="term" value="P:amino acid biosynthetic process"/>
    <property type="evidence" value="ECO:0007669"/>
    <property type="project" value="UniProtKB-KW"/>
</dbReference>
<evidence type="ECO:0000256" key="1">
    <source>
        <dbReference type="ARBA" id="ARBA00001864"/>
    </source>
</evidence>
<dbReference type="UniPathway" id="UPA00053">
    <property type="reaction ID" value="UER00086"/>
</dbReference>
<keyword evidence="12" id="KW-1185">Reference proteome</keyword>
<dbReference type="HAMAP" id="MF_00169">
    <property type="entry name" value="AroQ"/>
    <property type="match status" value="1"/>
</dbReference>
<organism evidence="11 12">
    <name type="scientific">Veillonella montpellierensis DNF00314</name>
    <dbReference type="NCBI Taxonomy" id="1401067"/>
    <lineage>
        <taxon>Bacteria</taxon>
        <taxon>Bacillati</taxon>
        <taxon>Bacillota</taxon>
        <taxon>Negativicutes</taxon>
        <taxon>Veillonellales</taxon>
        <taxon>Veillonellaceae</taxon>
        <taxon>Veillonella</taxon>
    </lineage>
</organism>
<dbReference type="PANTHER" id="PTHR21272">
    <property type="entry name" value="CATABOLIC 3-DEHYDROQUINASE"/>
    <property type="match status" value="1"/>
</dbReference>
<evidence type="ECO:0000256" key="10">
    <source>
        <dbReference type="PIRSR" id="PIRSR001399-3"/>
    </source>
</evidence>
<dbReference type="Proteomes" id="UP000029628">
    <property type="component" value="Unassembled WGS sequence"/>
</dbReference>
<comment type="subunit">
    <text evidence="4 7">Homododecamer.</text>
</comment>
<name>A0A096CM11_9FIRM</name>
<evidence type="ECO:0000256" key="5">
    <source>
        <dbReference type="ARBA" id="ARBA00012060"/>
    </source>
</evidence>
<dbReference type="PROSITE" id="PS01029">
    <property type="entry name" value="DEHYDROQUINASE_II"/>
    <property type="match status" value="1"/>
</dbReference>
<dbReference type="RefSeq" id="WP_038153315.1">
    <property type="nucleotide sequence ID" value="NZ_JRNT01000044.1"/>
</dbReference>
<gene>
    <name evidence="7" type="primary">aroQ</name>
    <name evidence="11" type="ORF">HMPREF0872_08755</name>
</gene>
<feature type="active site" description="Proton acceptor" evidence="7 8">
    <location>
        <position position="22"/>
    </location>
</feature>
<dbReference type="SUPFAM" id="SSF52304">
    <property type="entry name" value="Type II 3-dehydroquinate dehydratase"/>
    <property type="match status" value="1"/>
</dbReference>
<dbReference type="PANTHER" id="PTHR21272:SF3">
    <property type="entry name" value="CATABOLIC 3-DEHYDROQUINASE"/>
    <property type="match status" value="1"/>
</dbReference>